<protein>
    <recommendedName>
        <fullName evidence="1">SET domain-containing protein</fullName>
    </recommendedName>
</protein>
<dbReference type="EMBL" id="JBGBPQ010000001">
    <property type="protein sequence ID" value="KAL1529218.1"/>
    <property type="molecule type" value="Genomic_DNA"/>
</dbReference>
<proteinExistence type="predicted"/>
<sequence>MRRLHLSSRPSAWRGLPHASARGPTAWRAPPRAPHTRPLASIALYELEGKGRALLAEANICAGATLLQCVPIAKELKATPHAAAVCTHCLGPRRAAPRAGFCSEDCAAEYSAAGGDLLERCDLRALHAVHAEQNRRFPLLVARLLASLLEGLRRSGEAPAEWQHAMALCHAVIPDDAMAQVKEEHAALVAGFTSAGVSDAQSLQLLLPLERYTQLLGAAQLNAFELQTSRGVVISCLLPSVASCFNHSCEPNVLVSCGETHQVSFVAGREISEGEELCISYAPLDLDYEARQQIFKYKYAFTCTCSRCAEECPEDKPHM</sequence>
<dbReference type="InterPro" id="IPR050869">
    <property type="entry name" value="H3K4_H4K5_MeTrfase"/>
</dbReference>
<dbReference type="Pfam" id="PF00856">
    <property type="entry name" value="SET"/>
    <property type="match status" value="1"/>
</dbReference>
<dbReference type="GO" id="GO:0005634">
    <property type="term" value="C:nucleus"/>
    <property type="evidence" value="ECO:0007669"/>
    <property type="project" value="TreeGrafter"/>
</dbReference>
<dbReference type="Proteomes" id="UP001515480">
    <property type="component" value="Unassembled WGS sequence"/>
</dbReference>
<evidence type="ECO:0000313" key="3">
    <source>
        <dbReference type="Proteomes" id="UP001515480"/>
    </source>
</evidence>
<evidence type="ECO:0000313" key="2">
    <source>
        <dbReference type="EMBL" id="KAL1529218.1"/>
    </source>
</evidence>
<evidence type="ECO:0000259" key="1">
    <source>
        <dbReference type="PROSITE" id="PS50280"/>
    </source>
</evidence>
<gene>
    <name evidence="2" type="ORF">AB1Y20_000174</name>
</gene>
<accession>A0AB34K3V2</accession>
<dbReference type="PANTHER" id="PTHR12197">
    <property type="entry name" value="HISTONE-LYSINE N-METHYLTRANSFERASE SMYD"/>
    <property type="match status" value="1"/>
</dbReference>
<dbReference type="SUPFAM" id="SSF82199">
    <property type="entry name" value="SET domain"/>
    <property type="match status" value="1"/>
</dbReference>
<dbReference type="Gene3D" id="2.170.270.10">
    <property type="entry name" value="SET domain"/>
    <property type="match status" value="1"/>
</dbReference>
<dbReference type="Gene3D" id="6.10.140.2220">
    <property type="match status" value="1"/>
</dbReference>
<dbReference type="CDD" id="cd20071">
    <property type="entry name" value="SET_SMYD"/>
    <property type="match status" value="1"/>
</dbReference>
<feature type="domain" description="SET" evidence="1">
    <location>
        <begin position="40"/>
        <end position="282"/>
    </location>
</feature>
<keyword evidence="3" id="KW-1185">Reference proteome</keyword>
<dbReference type="PROSITE" id="PS50280">
    <property type="entry name" value="SET"/>
    <property type="match status" value="1"/>
</dbReference>
<comment type="caution">
    <text evidence="2">The sequence shown here is derived from an EMBL/GenBank/DDBJ whole genome shotgun (WGS) entry which is preliminary data.</text>
</comment>
<dbReference type="PANTHER" id="PTHR12197:SF251">
    <property type="entry name" value="EG:BACR7C10.4 PROTEIN"/>
    <property type="match status" value="1"/>
</dbReference>
<organism evidence="2 3">
    <name type="scientific">Prymnesium parvum</name>
    <name type="common">Toxic golden alga</name>
    <dbReference type="NCBI Taxonomy" id="97485"/>
    <lineage>
        <taxon>Eukaryota</taxon>
        <taxon>Haptista</taxon>
        <taxon>Haptophyta</taxon>
        <taxon>Prymnesiophyceae</taxon>
        <taxon>Prymnesiales</taxon>
        <taxon>Prymnesiaceae</taxon>
        <taxon>Prymnesium</taxon>
    </lineage>
</organism>
<reference evidence="2 3" key="1">
    <citation type="journal article" date="2024" name="Science">
        <title>Giant polyketide synthase enzymes in the biosynthesis of giant marine polyether toxins.</title>
        <authorList>
            <person name="Fallon T.R."/>
            <person name="Shende V.V."/>
            <person name="Wierzbicki I.H."/>
            <person name="Pendleton A.L."/>
            <person name="Watervoot N.F."/>
            <person name="Auber R.P."/>
            <person name="Gonzalez D.J."/>
            <person name="Wisecaver J.H."/>
            <person name="Moore B.S."/>
        </authorList>
    </citation>
    <scope>NUCLEOTIDE SEQUENCE [LARGE SCALE GENOMIC DNA]</scope>
    <source>
        <strain evidence="2 3">12B1</strain>
    </source>
</reference>
<dbReference type="Gene3D" id="1.10.220.160">
    <property type="match status" value="1"/>
</dbReference>
<dbReference type="AlphaFoldDB" id="A0AB34K3V2"/>
<dbReference type="InterPro" id="IPR001214">
    <property type="entry name" value="SET_dom"/>
</dbReference>
<name>A0AB34K3V2_PRYPA</name>
<dbReference type="InterPro" id="IPR046341">
    <property type="entry name" value="SET_dom_sf"/>
</dbReference>